<evidence type="ECO:0000256" key="1">
    <source>
        <dbReference type="SAM" id="MobiDB-lite"/>
    </source>
</evidence>
<keyword evidence="4" id="KW-1185">Reference proteome</keyword>
<dbReference type="Proteomes" id="UP000326202">
    <property type="component" value="Chromosome"/>
</dbReference>
<feature type="signal peptide" evidence="2">
    <location>
        <begin position="1"/>
        <end position="26"/>
    </location>
</feature>
<dbReference type="EMBL" id="CP042906">
    <property type="protein sequence ID" value="QEX19791.1"/>
    <property type="molecule type" value="Genomic_DNA"/>
</dbReference>
<feature type="region of interest" description="Disordered" evidence="1">
    <location>
        <begin position="138"/>
        <end position="159"/>
    </location>
</feature>
<sequence>MLVSAGKLAFLGIAGVLTLSSVPCFADDAALGADRIGLVDAVALSDRDMGEMRGTGFLGALTQGMLGTLTPAARTALANGSQSTLNALTGFIPTLLSVLPPGNTVSAQIGTGPAVTQNGTGPQSLGCGSGITCGPGTSVSLSSSSNPASASASLSFTLH</sequence>
<dbReference type="KEGG" id="htq:FRZ44_51060"/>
<dbReference type="OrthoDB" id="9909689at2"/>
<dbReference type="AlphaFoldDB" id="A0A5J6MRG7"/>
<evidence type="ECO:0000313" key="4">
    <source>
        <dbReference type="Proteomes" id="UP000326202"/>
    </source>
</evidence>
<accession>A0A5J6MRG7</accession>
<gene>
    <name evidence="3" type="ORF">FRZ44_51060</name>
</gene>
<protein>
    <submittedName>
        <fullName evidence="3">Uncharacterized protein</fullName>
    </submittedName>
</protein>
<reference evidence="3 4" key="1">
    <citation type="submission" date="2019-08" db="EMBL/GenBank/DDBJ databases">
        <title>Hyperibacter terrae gen. nov., sp. nov. and Hyperibacter viscosus sp. nov., two new members in the family Rhodospirillaceae isolated from the rhizosphere of Hypericum perforatum.</title>
        <authorList>
            <person name="Noviana Z."/>
        </authorList>
    </citation>
    <scope>NUCLEOTIDE SEQUENCE [LARGE SCALE GENOMIC DNA]</scope>
    <source>
        <strain evidence="3 4">R5913</strain>
    </source>
</reference>
<keyword evidence="2" id="KW-0732">Signal</keyword>
<proteinExistence type="predicted"/>
<evidence type="ECO:0000313" key="3">
    <source>
        <dbReference type="EMBL" id="QEX19791.1"/>
    </source>
</evidence>
<dbReference type="RefSeq" id="WP_151179823.1">
    <property type="nucleotide sequence ID" value="NZ_CP042906.1"/>
</dbReference>
<organism evidence="3 4">
    <name type="scientific">Hypericibacter terrae</name>
    <dbReference type="NCBI Taxonomy" id="2602015"/>
    <lineage>
        <taxon>Bacteria</taxon>
        <taxon>Pseudomonadati</taxon>
        <taxon>Pseudomonadota</taxon>
        <taxon>Alphaproteobacteria</taxon>
        <taxon>Rhodospirillales</taxon>
        <taxon>Dongiaceae</taxon>
        <taxon>Hypericibacter</taxon>
    </lineage>
</organism>
<name>A0A5J6MRG7_9PROT</name>
<feature type="chain" id="PRO_5023912350" evidence="2">
    <location>
        <begin position="27"/>
        <end position="159"/>
    </location>
</feature>
<evidence type="ECO:0000256" key="2">
    <source>
        <dbReference type="SAM" id="SignalP"/>
    </source>
</evidence>